<dbReference type="InterPro" id="IPR000160">
    <property type="entry name" value="GGDEF_dom"/>
</dbReference>
<protein>
    <submittedName>
        <fullName evidence="3">Diguanylate cyclase (GGDEF)-like protein</fullName>
    </submittedName>
</protein>
<dbReference type="PANTHER" id="PTHR45138:SF9">
    <property type="entry name" value="DIGUANYLATE CYCLASE DGCM-RELATED"/>
    <property type="match status" value="1"/>
</dbReference>
<feature type="transmembrane region" description="Helical" evidence="1">
    <location>
        <begin position="95"/>
        <end position="113"/>
    </location>
</feature>
<dbReference type="PROSITE" id="PS50887">
    <property type="entry name" value="GGDEF"/>
    <property type="match status" value="1"/>
</dbReference>
<comment type="caution">
    <text evidence="3">The sequence shown here is derived from an EMBL/GenBank/DDBJ whole genome shotgun (WGS) entry which is preliminary data.</text>
</comment>
<feature type="transmembrane region" description="Helical" evidence="1">
    <location>
        <begin position="167"/>
        <end position="183"/>
    </location>
</feature>
<keyword evidence="1" id="KW-0812">Transmembrane</keyword>
<dbReference type="Proteomes" id="UP001314903">
    <property type="component" value="Unassembled WGS sequence"/>
</dbReference>
<reference evidence="3 4" key="1">
    <citation type="submission" date="2021-03" db="EMBL/GenBank/DDBJ databases">
        <title>Genomic Encyclopedia of Type Strains, Phase IV (KMG-IV): sequencing the most valuable type-strain genomes for metagenomic binning, comparative biology and taxonomic classification.</title>
        <authorList>
            <person name="Goeker M."/>
        </authorList>
    </citation>
    <scope>NUCLEOTIDE SEQUENCE [LARGE SCALE GENOMIC DNA]</scope>
    <source>
        <strain evidence="3 4">DSM 27512</strain>
    </source>
</reference>
<dbReference type="Gene3D" id="3.30.70.270">
    <property type="match status" value="1"/>
</dbReference>
<dbReference type="PANTHER" id="PTHR45138">
    <property type="entry name" value="REGULATORY COMPONENTS OF SENSORY TRANSDUCTION SYSTEM"/>
    <property type="match status" value="1"/>
</dbReference>
<feature type="transmembrane region" description="Helical" evidence="1">
    <location>
        <begin position="6"/>
        <end position="23"/>
    </location>
</feature>
<dbReference type="InterPro" id="IPR029787">
    <property type="entry name" value="Nucleotide_cyclase"/>
</dbReference>
<dbReference type="NCBIfam" id="TIGR00254">
    <property type="entry name" value="GGDEF"/>
    <property type="match status" value="1"/>
</dbReference>
<proteinExistence type="predicted"/>
<feature type="transmembrane region" description="Helical" evidence="1">
    <location>
        <begin position="67"/>
        <end position="88"/>
    </location>
</feature>
<organism evidence="3 4">
    <name type="scientific">Acetoanaerobium pronyense</name>
    <dbReference type="NCBI Taxonomy" id="1482736"/>
    <lineage>
        <taxon>Bacteria</taxon>
        <taxon>Bacillati</taxon>
        <taxon>Bacillota</taxon>
        <taxon>Clostridia</taxon>
        <taxon>Peptostreptococcales</taxon>
        <taxon>Filifactoraceae</taxon>
        <taxon>Acetoanaerobium</taxon>
    </lineage>
</organism>
<feature type="transmembrane region" description="Helical" evidence="1">
    <location>
        <begin position="189"/>
        <end position="205"/>
    </location>
</feature>
<sequence>MMYIATYIIDIVALVYLIVLLYSSTSLNKKRKTPFLMGSILTIIIILAEAGTVFIGNEHFNSRFLSIIFNLIGFGLTPVISIVLTLIFDRSFFNSHRIFLVPTIINIIAVILSPKYRLIFYVSPSNEYMRGDYFFIFITVYFINFLLLVFSTLDMGNKSNYPIMKKMLILSVFTIFGTSIQLAYPQAYSSWHCITLALFLYFILLSEFDSSFDTLTGLYNRAAFDKFTNEITSQKPFSVIILDINDFKIINDTYGHDYGDKVIHEVANIIRKSFTKNYICYRFGGDEFSIIGNEIDENAIELNLKNMTTFLKEKRDEGMILPTVSYGYSIFRGKEVLDFYKLFKEADTQMYHYKKTYKELKSKI</sequence>
<dbReference type="InterPro" id="IPR050469">
    <property type="entry name" value="Diguanylate_Cyclase"/>
</dbReference>
<dbReference type="CDD" id="cd01949">
    <property type="entry name" value="GGDEF"/>
    <property type="match status" value="1"/>
</dbReference>
<evidence type="ECO:0000313" key="3">
    <source>
        <dbReference type="EMBL" id="MBP2028787.1"/>
    </source>
</evidence>
<keyword evidence="1" id="KW-1133">Transmembrane helix</keyword>
<dbReference type="RefSeq" id="WP_209661842.1">
    <property type="nucleotide sequence ID" value="NZ_JAGGLI010000040.1"/>
</dbReference>
<evidence type="ECO:0000313" key="4">
    <source>
        <dbReference type="Proteomes" id="UP001314903"/>
    </source>
</evidence>
<evidence type="ECO:0000256" key="1">
    <source>
        <dbReference type="SAM" id="Phobius"/>
    </source>
</evidence>
<feature type="domain" description="GGDEF" evidence="2">
    <location>
        <begin position="235"/>
        <end position="364"/>
    </location>
</feature>
<gene>
    <name evidence="3" type="ORF">J2Z35_002617</name>
</gene>
<feature type="transmembrane region" description="Helical" evidence="1">
    <location>
        <begin position="133"/>
        <end position="155"/>
    </location>
</feature>
<dbReference type="InterPro" id="IPR043128">
    <property type="entry name" value="Rev_trsase/Diguanyl_cyclase"/>
</dbReference>
<feature type="transmembrane region" description="Helical" evidence="1">
    <location>
        <begin position="35"/>
        <end position="55"/>
    </location>
</feature>
<name>A0ABS4KLX6_9FIRM</name>
<evidence type="ECO:0000259" key="2">
    <source>
        <dbReference type="PROSITE" id="PS50887"/>
    </source>
</evidence>
<keyword evidence="1" id="KW-0472">Membrane</keyword>
<dbReference type="SUPFAM" id="SSF55073">
    <property type="entry name" value="Nucleotide cyclase"/>
    <property type="match status" value="1"/>
</dbReference>
<dbReference type="EMBL" id="JAGGLI010000040">
    <property type="protein sequence ID" value="MBP2028787.1"/>
    <property type="molecule type" value="Genomic_DNA"/>
</dbReference>
<dbReference type="SMART" id="SM00267">
    <property type="entry name" value="GGDEF"/>
    <property type="match status" value="1"/>
</dbReference>
<accession>A0ABS4KLX6</accession>
<dbReference type="Pfam" id="PF00990">
    <property type="entry name" value="GGDEF"/>
    <property type="match status" value="1"/>
</dbReference>
<keyword evidence="4" id="KW-1185">Reference proteome</keyword>